<reference evidence="1 2" key="1">
    <citation type="submission" date="2012-08" db="EMBL/GenBank/DDBJ databases">
        <title>Oryza genome evolution.</title>
        <authorList>
            <person name="Wing R.A."/>
        </authorList>
    </citation>
    <scope>NUCLEOTIDE SEQUENCE</scope>
</reference>
<reference evidence="1" key="3">
    <citation type="submission" date="2015-04" db="UniProtKB">
        <authorList>
            <consortium name="EnsemblPlants"/>
        </authorList>
    </citation>
    <scope>IDENTIFICATION</scope>
</reference>
<dbReference type="AlphaFoldDB" id="A0A0D9XXH2"/>
<evidence type="ECO:0000313" key="1">
    <source>
        <dbReference type="EnsemblPlants" id="LPERR12G04430.1"/>
    </source>
</evidence>
<evidence type="ECO:0000313" key="2">
    <source>
        <dbReference type="Proteomes" id="UP000032180"/>
    </source>
</evidence>
<sequence>MAEKGNRFALLEHGWSLSGDMAVDNNAYKNINVQLCPNRPPIKLFEFLYRKEHANLVDWVKDMNRNSFFKPLPPYNIVRYPVLLERAWGFGRLFPIEMSEDPEALANYQEFYRRNCSVAPSVAAAVSLCLRNEYKLRSEWEIQGANVQPYNRDLSDKILKCASNLVDKMNAESVTVAYAALVCVQTLHFSTYNFEFSSS</sequence>
<organism evidence="1 2">
    <name type="scientific">Leersia perrieri</name>
    <dbReference type="NCBI Taxonomy" id="77586"/>
    <lineage>
        <taxon>Eukaryota</taxon>
        <taxon>Viridiplantae</taxon>
        <taxon>Streptophyta</taxon>
        <taxon>Embryophyta</taxon>
        <taxon>Tracheophyta</taxon>
        <taxon>Spermatophyta</taxon>
        <taxon>Magnoliopsida</taxon>
        <taxon>Liliopsida</taxon>
        <taxon>Poales</taxon>
        <taxon>Poaceae</taxon>
        <taxon>BOP clade</taxon>
        <taxon>Oryzoideae</taxon>
        <taxon>Oryzeae</taxon>
        <taxon>Oryzinae</taxon>
        <taxon>Leersia</taxon>
    </lineage>
</organism>
<proteinExistence type="predicted"/>
<protein>
    <submittedName>
        <fullName evidence="1">Uncharacterized protein</fullName>
    </submittedName>
</protein>
<dbReference type="HOGENOM" id="CLU_1237781_0_0_1"/>
<dbReference type="Proteomes" id="UP000032180">
    <property type="component" value="Chromosome 12"/>
</dbReference>
<dbReference type="Gramene" id="LPERR12G04430.1">
    <property type="protein sequence ID" value="LPERR12G04430.1"/>
    <property type="gene ID" value="LPERR12G04430"/>
</dbReference>
<name>A0A0D9XXH2_9ORYZ</name>
<reference evidence="2" key="2">
    <citation type="submission" date="2013-12" db="EMBL/GenBank/DDBJ databases">
        <authorList>
            <person name="Yu Y."/>
            <person name="Lee S."/>
            <person name="de Baynast K."/>
            <person name="Wissotski M."/>
            <person name="Liu L."/>
            <person name="Talag J."/>
            <person name="Goicoechea J."/>
            <person name="Angelova A."/>
            <person name="Jetty R."/>
            <person name="Kudrna D."/>
            <person name="Golser W."/>
            <person name="Rivera L."/>
            <person name="Zhang J."/>
            <person name="Wing R."/>
        </authorList>
    </citation>
    <scope>NUCLEOTIDE SEQUENCE</scope>
</reference>
<keyword evidence="2" id="KW-1185">Reference proteome</keyword>
<accession>A0A0D9XXH2</accession>
<dbReference type="EnsemblPlants" id="LPERR12G04430.1">
    <property type="protein sequence ID" value="LPERR12G04430.1"/>
    <property type="gene ID" value="LPERR12G04430"/>
</dbReference>